<evidence type="ECO:0000259" key="2">
    <source>
        <dbReference type="PROSITE" id="PS50041"/>
    </source>
</evidence>
<feature type="domain" description="C-type lectin" evidence="2">
    <location>
        <begin position="53"/>
        <end position="155"/>
    </location>
</feature>
<feature type="chain" id="PRO_5043132531" evidence="1">
    <location>
        <begin position="24"/>
        <end position="157"/>
    </location>
</feature>
<keyword evidence="1" id="KW-0732">Signal</keyword>
<keyword evidence="4" id="KW-1185">Reference proteome</keyword>
<gene>
    <name evidence="3" type="ORF">TASK_LOCUS3991</name>
</gene>
<dbReference type="SUPFAM" id="SSF56436">
    <property type="entry name" value="C-type lectin-like"/>
    <property type="match status" value="1"/>
</dbReference>
<dbReference type="EMBL" id="UYRS01018323">
    <property type="protein sequence ID" value="VDK32694.1"/>
    <property type="molecule type" value="Genomic_DNA"/>
</dbReference>
<dbReference type="PROSITE" id="PS50041">
    <property type="entry name" value="C_TYPE_LECTIN_2"/>
    <property type="match status" value="1"/>
</dbReference>
<organism evidence="5">
    <name type="scientific">Taenia asiatica</name>
    <name type="common">Asian tapeworm</name>
    <dbReference type="NCBI Taxonomy" id="60517"/>
    <lineage>
        <taxon>Eukaryota</taxon>
        <taxon>Metazoa</taxon>
        <taxon>Spiralia</taxon>
        <taxon>Lophotrochozoa</taxon>
        <taxon>Platyhelminthes</taxon>
        <taxon>Cestoda</taxon>
        <taxon>Eucestoda</taxon>
        <taxon>Cyclophyllidea</taxon>
        <taxon>Taeniidae</taxon>
        <taxon>Taenia</taxon>
    </lineage>
</organism>
<reference evidence="5" key="1">
    <citation type="submission" date="2017-02" db="UniProtKB">
        <authorList>
            <consortium name="WormBaseParasite"/>
        </authorList>
    </citation>
    <scope>IDENTIFICATION</scope>
</reference>
<dbReference type="Proteomes" id="UP000282613">
    <property type="component" value="Unassembled WGS sequence"/>
</dbReference>
<sequence>MPPDIMKGAIVLIFLNILPPILGLGQCSTLWKAFTTPSTLQTGIGEVKCADLCYFKSHTKMTYTEGETLCKSLNTKMLYLKNEAENNALKSFVNESIYLLTRLMGPVFLNDGDPLTYGKWDCDIFSKKDDHCVKRLKNGFMTTTNCNQRLTVLCDLY</sequence>
<evidence type="ECO:0000256" key="1">
    <source>
        <dbReference type="SAM" id="SignalP"/>
    </source>
</evidence>
<reference evidence="3 4" key="2">
    <citation type="submission" date="2018-11" db="EMBL/GenBank/DDBJ databases">
        <authorList>
            <consortium name="Pathogen Informatics"/>
        </authorList>
    </citation>
    <scope>NUCLEOTIDE SEQUENCE [LARGE SCALE GENOMIC DNA]</scope>
</reference>
<dbReference type="InterPro" id="IPR016186">
    <property type="entry name" value="C-type_lectin-like/link_sf"/>
</dbReference>
<accession>A0A0R3W2F1</accession>
<dbReference type="AlphaFoldDB" id="A0A0R3W2F1"/>
<proteinExistence type="predicted"/>
<evidence type="ECO:0000313" key="5">
    <source>
        <dbReference type="WBParaSite" id="TASK_0000399001-mRNA-1"/>
    </source>
</evidence>
<feature type="signal peptide" evidence="1">
    <location>
        <begin position="1"/>
        <end position="23"/>
    </location>
</feature>
<protein>
    <submittedName>
        <fullName evidence="5">C-type lectin domain-containing protein</fullName>
    </submittedName>
</protein>
<dbReference type="Gene3D" id="3.10.100.10">
    <property type="entry name" value="Mannose-Binding Protein A, subunit A"/>
    <property type="match status" value="1"/>
</dbReference>
<dbReference type="InterPro" id="IPR001304">
    <property type="entry name" value="C-type_lectin-like"/>
</dbReference>
<evidence type="ECO:0000313" key="3">
    <source>
        <dbReference type="EMBL" id="VDK32694.1"/>
    </source>
</evidence>
<dbReference type="InterPro" id="IPR016187">
    <property type="entry name" value="CTDL_fold"/>
</dbReference>
<dbReference type="Pfam" id="PF00059">
    <property type="entry name" value="Lectin_C"/>
    <property type="match status" value="1"/>
</dbReference>
<evidence type="ECO:0000313" key="4">
    <source>
        <dbReference type="Proteomes" id="UP000282613"/>
    </source>
</evidence>
<name>A0A0R3W2F1_TAEAS</name>
<dbReference type="WBParaSite" id="TASK_0000399001-mRNA-1">
    <property type="protein sequence ID" value="TASK_0000399001-mRNA-1"/>
    <property type="gene ID" value="TASK_0000399001"/>
</dbReference>
<dbReference type="OrthoDB" id="6133475at2759"/>
<dbReference type="CDD" id="cd00037">
    <property type="entry name" value="CLECT"/>
    <property type="match status" value="1"/>
</dbReference>